<dbReference type="AlphaFoldDB" id="A0A9D1EAS7"/>
<evidence type="ECO:0000313" key="9">
    <source>
        <dbReference type="EMBL" id="HIR71363.1"/>
    </source>
</evidence>
<feature type="transmembrane region" description="Helical" evidence="7">
    <location>
        <begin position="80"/>
        <end position="99"/>
    </location>
</feature>
<comment type="subcellular location">
    <subcellularLocation>
        <location evidence="1">Membrane</location>
        <topology evidence="1">Multi-pass membrane protein</topology>
    </subcellularLocation>
</comment>
<evidence type="ECO:0000256" key="4">
    <source>
        <dbReference type="ARBA" id="ARBA00022692"/>
    </source>
</evidence>
<keyword evidence="5 7" id="KW-1133">Transmembrane helix</keyword>
<evidence type="ECO:0000313" key="10">
    <source>
        <dbReference type="Proteomes" id="UP000823912"/>
    </source>
</evidence>
<gene>
    <name evidence="9" type="ORF">IAA55_08785</name>
</gene>
<reference evidence="9" key="2">
    <citation type="journal article" date="2021" name="PeerJ">
        <title>Extensive microbial diversity within the chicken gut microbiome revealed by metagenomics and culture.</title>
        <authorList>
            <person name="Gilroy R."/>
            <person name="Ravi A."/>
            <person name="Getino M."/>
            <person name="Pursley I."/>
            <person name="Horton D.L."/>
            <person name="Alikhan N.F."/>
            <person name="Baker D."/>
            <person name="Gharbi K."/>
            <person name="Hall N."/>
            <person name="Watson M."/>
            <person name="Adriaenssens E.M."/>
            <person name="Foster-Nyarko E."/>
            <person name="Jarju S."/>
            <person name="Secka A."/>
            <person name="Antonio M."/>
            <person name="Oren A."/>
            <person name="Chaudhuri R.R."/>
            <person name="La Ragione R."/>
            <person name="Hildebrand F."/>
            <person name="Pallen M.J."/>
        </authorList>
    </citation>
    <scope>NUCLEOTIDE SEQUENCE</scope>
    <source>
        <strain evidence="9">ChiSjej5B23-6657</strain>
    </source>
</reference>
<evidence type="ECO:0000256" key="2">
    <source>
        <dbReference type="ARBA" id="ARBA00006464"/>
    </source>
</evidence>
<dbReference type="InterPro" id="IPR003362">
    <property type="entry name" value="Bact_transf"/>
</dbReference>
<sequence length="484" mass="55369">MYRRGPKGWLKHLDFILLDLLSLQAAFGLAYIIRFVEKDPYADPRLYQAMAIVLLLADIVALFFFNTLKNVLKRGWLQEFLITVRQAILVELLATLYLFSVQRGYDFSRIVMFLTGFLYFIISYAIRLIWKVVLRKIHASLPGKAMLLVTTEAQAYEALANVQIRNYETYRIVGFVITDKDLVGASIGGIPVVATMDGVADYVCREWVDEIFLAPPQYAPYPADFVDRLILTGVTVHQNLVVGGSRRGRKQIIEKVGNYLVLTTSMNFSTTVQAFLKRSMDIVGGLVGCLLTGIIFVFVAPMIYHASPGPIFFVQERVGRNGKRFKMYKFRSMYLDAEERKKNLLDQNQVEDGMMFKMDFDPRVIGNEILPDGQKKTGIGDFIRKRSLDEFPQFFNVLKGDMSLVGTRPPTMDEWEKYEFHHRARLAIRPGITGMWQVSGRSDIVDFEEIVRLDTQYINDWSLGLDIKILLKTIVVVLKKDGSR</sequence>
<dbReference type="NCBIfam" id="TIGR03025">
    <property type="entry name" value="EPS_sugtrans"/>
    <property type="match status" value="1"/>
</dbReference>
<evidence type="ECO:0000256" key="5">
    <source>
        <dbReference type="ARBA" id="ARBA00022989"/>
    </source>
</evidence>
<evidence type="ECO:0000256" key="6">
    <source>
        <dbReference type="ARBA" id="ARBA00023136"/>
    </source>
</evidence>
<feature type="transmembrane region" description="Helical" evidence="7">
    <location>
        <begin position="12"/>
        <end position="34"/>
    </location>
</feature>
<feature type="domain" description="Bacterial sugar transferase" evidence="8">
    <location>
        <begin position="277"/>
        <end position="479"/>
    </location>
</feature>
<dbReference type="Gene3D" id="3.40.50.720">
    <property type="entry name" value="NAD(P)-binding Rossmann-like Domain"/>
    <property type="match status" value="1"/>
</dbReference>
<dbReference type="InterPro" id="IPR017475">
    <property type="entry name" value="EPS_sugar_tfrase"/>
</dbReference>
<comment type="similarity">
    <text evidence="2">Belongs to the bacterial sugar transferase family.</text>
</comment>
<proteinExistence type="inferred from homology"/>
<dbReference type="Pfam" id="PF13727">
    <property type="entry name" value="CoA_binding_3"/>
    <property type="match status" value="1"/>
</dbReference>
<feature type="transmembrane region" description="Helical" evidence="7">
    <location>
        <begin position="46"/>
        <end position="68"/>
    </location>
</feature>
<reference evidence="9" key="1">
    <citation type="submission" date="2020-10" db="EMBL/GenBank/DDBJ databases">
        <authorList>
            <person name="Gilroy R."/>
        </authorList>
    </citation>
    <scope>NUCLEOTIDE SEQUENCE</scope>
    <source>
        <strain evidence="9">ChiSjej5B23-6657</strain>
    </source>
</reference>
<evidence type="ECO:0000256" key="1">
    <source>
        <dbReference type="ARBA" id="ARBA00004141"/>
    </source>
</evidence>
<dbReference type="Proteomes" id="UP000823912">
    <property type="component" value="Unassembled WGS sequence"/>
</dbReference>
<comment type="caution">
    <text evidence="9">The sequence shown here is derived from an EMBL/GenBank/DDBJ whole genome shotgun (WGS) entry which is preliminary data.</text>
</comment>
<organism evidence="9 10">
    <name type="scientific">Candidatus Pullilachnospira gallistercoris</name>
    <dbReference type="NCBI Taxonomy" id="2840911"/>
    <lineage>
        <taxon>Bacteria</taxon>
        <taxon>Bacillati</taxon>
        <taxon>Bacillota</taxon>
        <taxon>Clostridia</taxon>
        <taxon>Lachnospirales</taxon>
        <taxon>Lachnospiraceae</taxon>
        <taxon>Lachnospiraceae incertae sedis</taxon>
        <taxon>Candidatus Pullilachnospira</taxon>
    </lineage>
</organism>
<accession>A0A9D1EAS7</accession>
<keyword evidence="4 7" id="KW-0812">Transmembrane</keyword>
<feature type="transmembrane region" description="Helical" evidence="7">
    <location>
        <begin position="282"/>
        <end position="304"/>
    </location>
</feature>
<evidence type="ECO:0000259" key="8">
    <source>
        <dbReference type="Pfam" id="PF02397"/>
    </source>
</evidence>
<evidence type="ECO:0000256" key="3">
    <source>
        <dbReference type="ARBA" id="ARBA00022679"/>
    </source>
</evidence>
<name>A0A9D1EAS7_9FIRM</name>
<dbReference type="GO" id="GO:0016780">
    <property type="term" value="F:phosphotransferase activity, for other substituted phosphate groups"/>
    <property type="evidence" value="ECO:0007669"/>
    <property type="project" value="TreeGrafter"/>
</dbReference>
<feature type="transmembrane region" description="Helical" evidence="7">
    <location>
        <begin position="111"/>
        <end position="130"/>
    </location>
</feature>
<dbReference type="Pfam" id="PF02397">
    <property type="entry name" value="Bac_transf"/>
    <property type="match status" value="1"/>
</dbReference>
<dbReference type="PANTHER" id="PTHR30576:SF10">
    <property type="entry name" value="SLL5057 PROTEIN"/>
    <property type="match status" value="1"/>
</dbReference>
<protein>
    <submittedName>
        <fullName evidence="9">Sugar transferase</fullName>
    </submittedName>
</protein>
<keyword evidence="6 7" id="KW-0472">Membrane</keyword>
<dbReference type="EMBL" id="DVHM01000145">
    <property type="protein sequence ID" value="HIR71363.1"/>
    <property type="molecule type" value="Genomic_DNA"/>
</dbReference>
<evidence type="ECO:0000256" key="7">
    <source>
        <dbReference type="SAM" id="Phobius"/>
    </source>
</evidence>
<dbReference type="GO" id="GO:0016020">
    <property type="term" value="C:membrane"/>
    <property type="evidence" value="ECO:0007669"/>
    <property type="project" value="UniProtKB-SubCell"/>
</dbReference>
<dbReference type="PANTHER" id="PTHR30576">
    <property type="entry name" value="COLANIC BIOSYNTHESIS UDP-GLUCOSE LIPID CARRIER TRANSFERASE"/>
    <property type="match status" value="1"/>
</dbReference>
<keyword evidence="3 9" id="KW-0808">Transferase</keyword>